<evidence type="ECO:0000313" key="2">
    <source>
        <dbReference type="Proteomes" id="UP001159363"/>
    </source>
</evidence>
<proteinExistence type="predicted"/>
<comment type="caution">
    <text evidence="1">The sequence shown here is derived from an EMBL/GenBank/DDBJ whole genome shotgun (WGS) entry which is preliminary data.</text>
</comment>
<evidence type="ECO:0000313" key="1">
    <source>
        <dbReference type="EMBL" id="KAJ8866359.1"/>
    </source>
</evidence>
<reference evidence="1 2" key="1">
    <citation type="submission" date="2023-02" db="EMBL/GenBank/DDBJ databases">
        <title>LHISI_Scaffold_Assembly.</title>
        <authorList>
            <person name="Stuart O.P."/>
            <person name="Cleave R."/>
            <person name="Magrath M.J.L."/>
            <person name="Mikheyev A.S."/>
        </authorList>
    </citation>
    <scope>NUCLEOTIDE SEQUENCE [LARGE SCALE GENOMIC DNA]</scope>
    <source>
        <strain evidence="1">Daus_M_001</strain>
        <tissue evidence="1">Leg muscle</tissue>
    </source>
</reference>
<gene>
    <name evidence="1" type="ORF">PR048_032202</name>
</gene>
<organism evidence="1 2">
    <name type="scientific">Dryococelus australis</name>
    <dbReference type="NCBI Taxonomy" id="614101"/>
    <lineage>
        <taxon>Eukaryota</taxon>
        <taxon>Metazoa</taxon>
        <taxon>Ecdysozoa</taxon>
        <taxon>Arthropoda</taxon>
        <taxon>Hexapoda</taxon>
        <taxon>Insecta</taxon>
        <taxon>Pterygota</taxon>
        <taxon>Neoptera</taxon>
        <taxon>Polyneoptera</taxon>
        <taxon>Phasmatodea</taxon>
        <taxon>Verophasmatodea</taxon>
        <taxon>Anareolatae</taxon>
        <taxon>Phasmatidae</taxon>
        <taxon>Eurycanthinae</taxon>
        <taxon>Dryococelus</taxon>
    </lineage>
</organism>
<sequence length="423" mass="47321">MLCPVRNGAELASYSAYELVARPLSLFGNVPIRKGTKSSLVHILDELSPSQKSLPVYTIDGGHLLHKVVWLRPVTCRQICQQYVKYVKDHYGCCYIVFYGYQAGPIPAQRKKCNFSEDKCGRQQDFLTNKNNKAGFIELLKDRLQKAGYHVHKAGDADTFIVSKASELALPSPSVLVGEDTELLVLLITHATAGTRTRPDRIYSSQNMQESLGHMKKYTLFFHAFTGCDSTSAPFNKGKNNAYKLLFTNDSFRSQMDVFNNSFSSSDSVAAAGETLFLAMYGAKSQSNLDTARHHLYIKTVAKQQVGGSFNLATLPPTYSAARQHSLRVYLQLQQWRHMDLPPTKWGCMLPNDMLLSVPTLQKVTPDNVMKLVIFRVTRTASANEVDLNVQTCVVIVLDTVVVIDQSWKTIVNLIPEKRTLIT</sequence>
<accession>A0ABQ9G1K4</accession>
<feature type="non-terminal residue" evidence="1">
    <location>
        <position position="423"/>
    </location>
</feature>
<dbReference type="Proteomes" id="UP001159363">
    <property type="component" value="Chromosome 15"/>
</dbReference>
<protein>
    <submittedName>
        <fullName evidence="1">Uncharacterized protein</fullName>
    </submittedName>
</protein>
<name>A0ABQ9G1K4_9NEOP</name>
<keyword evidence="2" id="KW-1185">Reference proteome</keyword>
<dbReference type="EMBL" id="JARBHB010000016">
    <property type="protein sequence ID" value="KAJ8866359.1"/>
    <property type="molecule type" value="Genomic_DNA"/>
</dbReference>